<evidence type="ECO:0000313" key="1">
    <source>
        <dbReference type="EMBL" id="CUT04641.1"/>
    </source>
</evidence>
<protein>
    <submittedName>
        <fullName evidence="1">AAA domain-containing protein</fullName>
    </submittedName>
</protein>
<dbReference type="EMBL" id="CZVV01000128">
    <property type="protein sequence ID" value="CUT04641.1"/>
    <property type="molecule type" value="Genomic_DNA"/>
</dbReference>
<reference evidence="1 2" key="1">
    <citation type="submission" date="2015-11" db="EMBL/GenBank/DDBJ databases">
        <authorList>
            <person name="Varghese N."/>
        </authorList>
    </citation>
    <scope>NUCLEOTIDE SEQUENCE [LARGE SCALE GENOMIC DNA]</scope>
    <source>
        <strain evidence="1 2">JGI-25</strain>
    </source>
</reference>
<accession>A0A916PIH4</accession>
<dbReference type="SUPFAM" id="SSF52540">
    <property type="entry name" value="P-loop containing nucleoside triphosphate hydrolases"/>
    <property type="match status" value="1"/>
</dbReference>
<dbReference type="RefSeq" id="WP_159420888.1">
    <property type="nucleotide sequence ID" value="NZ_CZVV01000128.1"/>
</dbReference>
<name>A0A916PIH4_KRYT1</name>
<feature type="non-terminal residue" evidence="1">
    <location>
        <position position="93"/>
    </location>
</feature>
<dbReference type="Pfam" id="PF13604">
    <property type="entry name" value="AAA_30"/>
    <property type="match status" value="1"/>
</dbReference>
<dbReference type="AlphaFoldDB" id="A0A916PIH4"/>
<gene>
    <name evidence="1" type="ORF">JGI25_01449</name>
</gene>
<comment type="caution">
    <text evidence="1">The sequence shown here is derived from an EMBL/GenBank/DDBJ whole genome shotgun (WGS) entry which is preliminary data.</text>
</comment>
<organism evidence="1 2">
    <name type="scientific">Kryptobacter tengchongensis</name>
    <dbReference type="NCBI Taxonomy" id="1643429"/>
    <lineage>
        <taxon>Bacteria</taxon>
        <taxon>Pseudomonadati</taxon>
        <taxon>Candidatus Kryptoniota</taxon>
        <taxon>Candidatus Kryptobacter</taxon>
    </lineage>
</organism>
<evidence type="ECO:0000313" key="2">
    <source>
        <dbReference type="Proteomes" id="UP000243105"/>
    </source>
</evidence>
<dbReference type="Proteomes" id="UP000243105">
    <property type="component" value="Unassembled WGS sequence"/>
</dbReference>
<sequence length="93" mass="10645">MGKLRKYFEYLTGDQERAVDFLERFIKSRSHNCFILQGYAGTGKTFLISGIVKFLKSLGMKFILMSPTGRGASVITEKVGEQAWTIHRTIYNF</sequence>
<dbReference type="InterPro" id="IPR027417">
    <property type="entry name" value="P-loop_NTPase"/>
</dbReference>
<dbReference type="Gene3D" id="3.40.50.300">
    <property type="entry name" value="P-loop containing nucleotide triphosphate hydrolases"/>
    <property type="match status" value="1"/>
</dbReference>
<proteinExistence type="predicted"/>